<proteinExistence type="predicted"/>
<reference evidence="1 2" key="1">
    <citation type="submission" date="2014-04" db="EMBL/GenBank/DDBJ databases">
        <title>Evolutionary Origins and Diversification of the Mycorrhizal Mutualists.</title>
        <authorList>
            <consortium name="DOE Joint Genome Institute"/>
            <consortium name="Mycorrhizal Genomics Consortium"/>
            <person name="Kohler A."/>
            <person name="Kuo A."/>
            <person name="Nagy L.G."/>
            <person name="Floudas D."/>
            <person name="Copeland A."/>
            <person name="Barry K.W."/>
            <person name="Cichocki N."/>
            <person name="Veneault-Fourrey C."/>
            <person name="LaButti K."/>
            <person name="Lindquist E.A."/>
            <person name="Lipzen A."/>
            <person name="Lundell T."/>
            <person name="Morin E."/>
            <person name="Murat C."/>
            <person name="Riley R."/>
            <person name="Ohm R."/>
            <person name="Sun H."/>
            <person name="Tunlid A."/>
            <person name="Henrissat B."/>
            <person name="Grigoriev I.V."/>
            <person name="Hibbett D.S."/>
            <person name="Martin F."/>
        </authorList>
    </citation>
    <scope>NUCLEOTIDE SEQUENCE [LARGE SCALE GENOMIC DNA]</scope>
    <source>
        <strain evidence="1 2">Koide BX008</strain>
    </source>
</reference>
<organism evidence="1 2">
    <name type="scientific">Amanita muscaria (strain Koide BX008)</name>
    <dbReference type="NCBI Taxonomy" id="946122"/>
    <lineage>
        <taxon>Eukaryota</taxon>
        <taxon>Fungi</taxon>
        <taxon>Dikarya</taxon>
        <taxon>Basidiomycota</taxon>
        <taxon>Agaricomycotina</taxon>
        <taxon>Agaricomycetes</taxon>
        <taxon>Agaricomycetidae</taxon>
        <taxon>Agaricales</taxon>
        <taxon>Pluteineae</taxon>
        <taxon>Amanitaceae</taxon>
        <taxon>Amanita</taxon>
    </lineage>
</organism>
<dbReference type="EMBL" id="KN818350">
    <property type="protein sequence ID" value="KIL57993.1"/>
    <property type="molecule type" value="Genomic_DNA"/>
</dbReference>
<evidence type="ECO:0000313" key="1">
    <source>
        <dbReference type="EMBL" id="KIL57993.1"/>
    </source>
</evidence>
<gene>
    <name evidence="1" type="ORF">M378DRAFT_346422</name>
</gene>
<dbReference type="OrthoDB" id="3218528at2759"/>
<dbReference type="AlphaFoldDB" id="A0A0C2WP54"/>
<protein>
    <submittedName>
        <fullName evidence="1">Uncharacterized protein</fullName>
    </submittedName>
</protein>
<dbReference type="Proteomes" id="UP000054549">
    <property type="component" value="Unassembled WGS sequence"/>
</dbReference>
<name>A0A0C2WP54_AMAMK</name>
<sequence>MAIFADGQCLIVTTRGPGTLNLLTYNPITSTLQNCNGSLSTTSTGVTRFLISFSHNYQSFAFMWNGAGEAVYSIGTGLQRTPVGRNWSQASLVEWGSSTVTTADVTGILPSAVDRTNLTTIFIIPDLT</sequence>
<dbReference type="InParanoid" id="A0A0C2WP54"/>
<evidence type="ECO:0000313" key="2">
    <source>
        <dbReference type="Proteomes" id="UP000054549"/>
    </source>
</evidence>
<keyword evidence="2" id="KW-1185">Reference proteome</keyword>
<accession>A0A0C2WP54</accession>
<dbReference type="HOGENOM" id="CLU_162842_0_0_1"/>